<dbReference type="EMBL" id="JANAWD010000927">
    <property type="protein sequence ID" value="KAJ3475048.1"/>
    <property type="molecule type" value="Genomic_DNA"/>
</dbReference>
<comment type="caution">
    <text evidence="2">The sequence shown here is derived from an EMBL/GenBank/DDBJ whole genome shotgun (WGS) entry which is preliminary data.</text>
</comment>
<sequence>MAAVEDAEFLERTEPHRGDDYQSSRIVRLLVTLRSSYGKLAELGYRIASMVIPLFLYLSADSRGLKVDQSLEHHKYLSSYCHPAFFLLTSMQIDPWYSFLSQDEQDVQRQIDVFPYIDQDSVGGHSLTTDPTALTNDSGPHSAGQEPADMTPSESELLPCTSGTTARGQGHLPTFCFPSPYTDLAPHNDDVNTSNGIPCHLGGPMVFSPGSIASHSPNRLLTRDEVDSDFINCGINPTMTVGTSSTAMSDGIGHIDAESSLLGDSDSHPCYSPSPNFGGDIHGQNTGLFQCVQPELNTDFSCLHVAVSNVNQTSSAIPTDESSGQHITSVPASLGLREDPGSRMSMDLCPSPASPPEVTASAEAPISRQCNHSKGLTSTTGSSSPSRGRKRKSPDGQSTTNKPHACDFFGCTYSM</sequence>
<evidence type="ECO:0000313" key="3">
    <source>
        <dbReference type="Proteomes" id="UP001212997"/>
    </source>
</evidence>
<protein>
    <submittedName>
        <fullName evidence="2">Uncharacterized protein</fullName>
    </submittedName>
</protein>
<feature type="compositionally biased region" description="Polar residues" evidence="1">
    <location>
        <begin position="126"/>
        <end position="139"/>
    </location>
</feature>
<reference evidence="2" key="1">
    <citation type="submission" date="2022-07" db="EMBL/GenBank/DDBJ databases">
        <title>Genome Sequence of Physisporinus lineatus.</title>
        <authorList>
            <person name="Buettner E."/>
        </authorList>
    </citation>
    <scope>NUCLEOTIDE SEQUENCE</scope>
    <source>
        <strain evidence="2">VT162</strain>
    </source>
</reference>
<keyword evidence="3" id="KW-1185">Reference proteome</keyword>
<feature type="compositionally biased region" description="Polar residues" evidence="1">
    <location>
        <begin position="315"/>
        <end position="331"/>
    </location>
</feature>
<feature type="region of interest" description="Disordered" evidence="1">
    <location>
        <begin position="315"/>
        <end position="401"/>
    </location>
</feature>
<organism evidence="2 3">
    <name type="scientific">Meripilus lineatus</name>
    <dbReference type="NCBI Taxonomy" id="2056292"/>
    <lineage>
        <taxon>Eukaryota</taxon>
        <taxon>Fungi</taxon>
        <taxon>Dikarya</taxon>
        <taxon>Basidiomycota</taxon>
        <taxon>Agaricomycotina</taxon>
        <taxon>Agaricomycetes</taxon>
        <taxon>Polyporales</taxon>
        <taxon>Meripilaceae</taxon>
        <taxon>Meripilus</taxon>
    </lineage>
</organism>
<dbReference type="Proteomes" id="UP001212997">
    <property type="component" value="Unassembled WGS sequence"/>
</dbReference>
<evidence type="ECO:0000256" key="1">
    <source>
        <dbReference type="SAM" id="MobiDB-lite"/>
    </source>
</evidence>
<accession>A0AAD5YA74</accession>
<dbReference type="AlphaFoldDB" id="A0AAD5YA74"/>
<proteinExistence type="predicted"/>
<feature type="compositionally biased region" description="Low complexity" evidence="1">
    <location>
        <begin position="373"/>
        <end position="386"/>
    </location>
</feature>
<evidence type="ECO:0000313" key="2">
    <source>
        <dbReference type="EMBL" id="KAJ3475048.1"/>
    </source>
</evidence>
<name>A0AAD5YA74_9APHY</name>
<feature type="region of interest" description="Disordered" evidence="1">
    <location>
        <begin position="122"/>
        <end position="164"/>
    </location>
</feature>
<gene>
    <name evidence="2" type="ORF">NLI96_g12094</name>
</gene>